<dbReference type="InterPro" id="IPR051317">
    <property type="entry name" value="Gfo/Idh/MocA_oxidoreduct"/>
</dbReference>
<organism evidence="2 3">
    <name type="scientific">Bernardetia litoralis (strain ATCC 23117 / DSM 6794 / NBRC 15988 / NCIMB 1366 / Fx l1 / Sio-4)</name>
    <name type="common">Flexibacter litoralis</name>
    <dbReference type="NCBI Taxonomy" id="880071"/>
    <lineage>
        <taxon>Bacteria</taxon>
        <taxon>Pseudomonadati</taxon>
        <taxon>Bacteroidota</taxon>
        <taxon>Cytophagia</taxon>
        <taxon>Cytophagales</taxon>
        <taxon>Bernardetiaceae</taxon>
        <taxon>Bernardetia</taxon>
    </lineage>
</organism>
<evidence type="ECO:0000313" key="3">
    <source>
        <dbReference type="Proteomes" id="UP000006054"/>
    </source>
</evidence>
<dbReference type="InterPro" id="IPR000683">
    <property type="entry name" value="Gfo/Idh/MocA-like_OxRdtase_N"/>
</dbReference>
<proteinExistence type="predicted"/>
<name>I4APH2_BERLS</name>
<evidence type="ECO:0000313" key="2">
    <source>
        <dbReference type="EMBL" id="AFM05857.1"/>
    </source>
</evidence>
<keyword evidence="3" id="KW-1185">Reference proteome</keyword>
<dbReference type="PANTHER" id="PTHR43708">
    <property type="entry name" value="CONSERVED EXPRESSED OXIDOREDUCTASE (EUROFUNG)"/>
    <property type="match status" value="1"/>
</dbReference>
<dbReference type="STRING" id="880071.Fleli_3538"/>
<evidence type="ECO:0000259" key="1">
    <source>
        <dbReference type="Pfam" id="PF01408"/>
    </source>
</evidence>
<dbReference type="eggNOG" id="COG0673">
    <property type="taxonomic scope" value="Bacteria"/>
</dbReference>
<dbReference type="AlphaFoldDB" id="I4APH2"/>
<protein>
    <submittedName>
        <fullName evidence="2">Putative dehydrogenase</fullName>
    </submittedName>
</protein>
<dbReference type="PANTHER" id="PTHR43708:SF4">
    <property type="entry name" value="OXIDOREDUCTASE YCEM-RELATED"/>
    <property type="match status" value="1"/>
</dbReference>
<dbReference type="KEGG" id="fli:Fleli_3538"/>
<dbReference type="InterPro" id="IPR036291">
    <property type="entry name" value="NAD(P)-bd_dom_sf"/>
</dbReference>
<sequence>MGKLKLGVIGMSEGNGHPYSWSAIFNGFNIEFMKDCPFSSIPDYLLEQNFPNDFLTQDAEVTHIYTQDSSTSEHTAKSSLIKNSVQNPKEMIGKIDALLLARDDAENHMKYAKDFLEAGIPIYIDKPLAHRLTDANQLFALQQFETQIYSCSALRYAKEFHLTDIERKKIGKIIMIQAYTPKSWEKYAVHVIEPVLGLLSFPSLSDFSLIKIDNYRRLSCIATQKNSDKTIVTISNLLNAPHNLSIEVIGEKASKTLVFEDSFTAFRTALQQFILQVQTKKLSIPREETQKVISLIEQGLN</sequence>
<dbReference type="OrthoDB" id="1408251at2"/>
<dbReference type="Proteomes" id="UP000006054">
    <property type="component" value="Chromosome"/>
</dbReference>
<dbReference type="RefSeq" id="WP_014799282.1">
    <property type="nucleotide sequence ID" value="NC_018018.1"/>
</dbReference>
<dbReference type="HOGENOM" id="CLU_911270_0_0_10"/>
<gene>
    <name evidence="2" type="ordered locus">Fleli_3538</name>
</gene>
<dbReference type="EMBL" id="CP003345">
    <property type="protein sequence ID" value="AFM05857.1"/>
    <property type="molecule type" value="Genomic_DNA"/>
</dbReference>
<reference evidence="3" key="1">
    <citation type="submission" date="2012-06" db="EMBL/GenBank/DDBJ databases">
        <title>The complete genome of Flexibacter litoralis DSM 6794.</title>
        <authorList>
            <person name="Lucas S."/>
            <person name="Copeland A."/>
            <person name="Lapidus A."/>
            <person name="Glavina del Rio T."/>
            <person name="Dalin E."/>
            <person name="Tice H."/>
            <person name="Bruce D."/>
            <person name="Goodwin L."/>
            <person name="Pitluck S."/>
            <person name="Peters L."/>
            <person name="Ovchinnikova G."/>
            <person name="Lu M."/>
            <person name="Kyrpides N."/>
            <person name="Mavromatis K."/>
            <person name="Ivanova N."/>
            <person name="Brettin T."/>
            <person name="Detter J.C."/>
            <person name="Han C."/>
            <person name="Larimer F."/>
            <person name="Land M."/>
            <person name="Hauser L."/>
            <person name="Markowitz V."/>
            <person name="Cheng J.-F."/>
            <person name="Hugenholtz P."/>
            <person name="Woyke T."/>
            <person name="Wu D."/>
            <person name="Spring S."/>
            <person name="Lang E."/>
            <person name="Kopitz M."/>
            <person name="Brambilla E."/>
            <person name="Klenk H.-P."/>
            <person name="Eisen J.A."/>
        </authorList>
    </citation>
    <scope>NUCLEOTIDE SEQUENCE [LARGE SCALE GENOMIC DNA]</scope>
    <source>
        <strain evidence="3">ATCC 23117 / DSM 6794 / NBRC 15988 / NCIMB 1366 / Sio-4</strain>
    </source>
</reference>
<dbReference type="SUPFAM" id="SSF51735">
    <property type="entry name" value="NAD(P)-binding Rossmann-fold domains"/>
    <property type="match status" value="1"/>
</dbReference>
<dbReference type="Gene3D" id="3.40.50.720">
    <property type="entry name" value="NAD(P)-binding Rossmann-like Domain"/>
    <property type="match status" value="1"/>
</dbReference>
<accession>I4APH2</accession>
<dbReference type="GO" id="GO:0000166">
    <property type="term" value="F:nucleotide binding"/>
    <property type="evidence" value="ECO:0007669"/>
    <property type="project" value="InterPro"/>
</dbReference>
<feature type="domain" description="Gfo/Idh/MocA-like oxidoreductase N-terminal" evidence="1">
    <location>
        <begin position="57"/>
        <end position="143"/>
    </location>
</feature>
<dbReference type="Pfam" id="PF01408">
    <property type="entry name" value="GFO_IDH_MocA"/>
    <property type="match status" value="1"/>
</dbReference>